<dbReference type="eggNOG" id="COG0204">
    <property type="taxonomic scope" value="Bacteria"/>
</dbReference>
<name>E3CYA4_9BACT</name>
<feature type="domain" description="Phospholipid/glycerol acyltransferase" evidence="3">
    <location>
        <begin position="44"/>
        <end position="158"/>
    </location>
</feature>
<evidence type="ECO:0000313" key="5">
    <source>
        <dbReference type="Proteomes" id="UP000005096"/>
    </source>
</evidence>
<sequence>MPPMGTSQNPFLYTLVRGSCRLGFQTLFRLRIHGLDQIPQDDPVLVASNHMSHLDPPLIGSAFPRPLHYLAKEELFCKPVLGRLIAALGARPVSREDSQKAGTVLKLLLRFLEEGKSLLLFPEGTRSPDGTLQPLEGGISFLSVKARVPVVPAWITGTYEAFPRGASFPRFVPLEVRFGAPLRPEAFLEAGLSEREARAALLQELASSLRTLASLPRP</sequence>
<dbReference type="SUPFAM" id="SSF69593">
    <property type="entry name" value="Glycerol-3-phosphate (1)-acyltransferase"/>
    <property type="match status" value="1"/>
</dbReference>
<evidence type="ECO:0000256" key="1">
    <source>
        <dbReference type="ARBA" id="ARBA00022679"/>
    </source>
</evidence>
<dbReference type="GO" id="GO:0003841">
    <property type="term" value="F:1-acylglycerol-3-phosphate O-acyltransferase activity"/>
    <property type="evidence" value="ECO:0007669"/>
    <property type="project" value="TreeGrafter"/>
</dbReference>
<dbReference type="CDD" id="cd07989">
    <property type="entry name" value="LPLAT_AGPAT-like"/>
    <property type="match status" value="1"/>
</dbReference>
<dbReference type="EMBL" id="CM001022">
    <property type="protein sequence ID" value="EFQ23637.1"/>
    <property type="molecule type" value="Genomic_DNA"/>
</dbReference>
<dbReference type="InterPro" id="IPR002123">
    <property type="entry name" value="Plipid/glycerol_acylTrfase"/>
</dbReference>
<dbReference type="GO" id="GO:0006654">
    <property type="term" value="P:phosphatidic acid biosynthetic process"/>
    <property type="evidence" value="ECO:0007669"/>
    <property type="project" value="TreeGrafter"/>
</dbReference>
<dbReference type="STRING" id="584708.Apau_1211"/>
<dbReference type="Proteomes" id="UP000005096">
    <property type="component" value="Chromosome"/>
</dbReference>
<keyword evidence="5" id="KW-1185">Reference proteome</keyword>
<dbReference type="SMART" id="SM00563">
    <property type="entry name" value="PlsC"/>
    <property type="match status" value="1"/>
</dbReference>
<evidence type="ECO:0000313" key="4">
    <source>
        <dbReference type="EMBL" id="EFQ23637.1"/>
    </source>
</evidence>
<reference evidence="4 5" key="1">
    <citation type="journal article" date="2010" name="Stand. Genomic Sci.">
        <title>Non-contiguous finished genome sequence of Aminomonas paucivorans type strain (GLU-3).</title>
        <authorList>
            <person name="Pitluck S."/>
            <person name="Yasawong M."/>
            <person name="Held B."/>
            <person name="Lapidus A."/>
            <person name="Nolan M."/>
            <person name="Copeland A."/>
            <person name="Lucas S."/>
            <person name="Del Rio T.G."/>
            <person name="Tice H."/>
            <person name="Cheng J.F."/>
            <person name="Chertkov O."/>
            <person name="Goodwin L."/>
            <person name="Tapia R."/>
            <person name="Han C."/>
            <person name="Liolios K."/>
            <person name="Ivanova N."/>
            <person name="Mavromatis K."/>
            <person name="Ovchinnikova G."/>
            <person name="Pati A."/>
            <person name="Chen A."/>
            <person name="Palaniappan K."/>
            <person name="Land M."/>
            <person name="Hauser L."/>
            <person name="Chang Y.J."/>
            <person name="Jeffries C.D."/>
            <person name="Pukall R."/>
            <person name="Spring S."/>
            <person name="Rohde M."/>
            <person name="Sikorski J."/>
            <person name="Goker M."/>
            <person name="Woyke T."/>
            <person name="Bristow J."/>
            <person name="Eisen J.A."/>
            <person name="Markowitz V."/>
            <person name="Hugenholtz P."/>
            <person name="Kyrpides N.C."/>
            <person name="Klenk H.P."/>
        </authorList>
    </citation>
    <scope>NUCLEOTIDE SEQUENCE [LARGE SCALE GENOMIC DNA]</scope>
    <source>
        <strain evidence="4 5">DSM 12260</strain>
    </source>
</reference>
<protein>
    <submittedName>
        <fullName evidence="4">Phospholipid/glycerol acyltransferase</fullName>
    </submittedName>
</protein>
<dbReference type="Pfam" id="PF01553">
    <property type="entry name" value="Acyltransferase"/>
    <property type="match status" value="1"/>
</dbReference>
<evidence type="ECO:0000256" key="2">
    <source>
        <dbReference type="ARBA" id="ARBA00023315"/>
    </source>
</evidence>
<accession>E3CYA4</accession>
<dbReference type="PANTHER" id="PTHR10434:SF11">
    <property type="entry name" value="1-ACYL-SN-GLYCEROL-3-PHOSPHATE ACYLTRANSFERASE"/>
    <property type="match status" value="1"/>
</dbReference>
<organism evidence="4 5">
    <name type="scientific">Aminomonas paucivorans DSM 12260</name>
    <dbReference type="NCBI Taxonomy" id="584708"/>
    <lineage>
        <taxon>Bacteria</taxon>
        <taxon>Thermotogati</taxon>
        <taxon>Synergistota</taxon>
        <taxon>Synergistia</taxon>
        <taxon>Synergistales</taxon>
        <taxon>Synergistaceae</taxon>
        <taxon>Aminomonas</taxon>
    </lineage>
</organism>
<evidence type="ECO:0000259" key="3">
    <source>
        <dbReference type="SMART" id="SM00563"/>
    </source>
</evidence>
<gene>
    <name evidence="4" type="ORF">Apau_1211</name>
</gene>
<dbReference type="PaxDb" id="584708-Apau_1211"/>
<keyword evidence="2 4" id="KW-0012">Acyltransferase</keyword>
<dbReference type="PANTHER" id="PTHR10434">
    <property type="entry name" value="1-ACYL-SN-GLYCEROL-3-PHOSPHATE ACYLTRANSFERASE"/>
    <property type="match status" value="1"/>
</dbReference>
<proteinExistence type="predicted"/>
<dbReference type="AlphaFoldDB" id="E3CYA4"/>
<dbReference type="HOGENOM" id="CLU_027938_4_5_0"/>
<keyword evidence="1 4" id="KW-0808">Transferase</keyword>